<dbReference type="PIRSF" id="PIRSF034888">
    <property type="entry name" value="P-loop_UCP034888"/>
    <property type="match status" value="1"/>
</dbReference>
<feature type="domain" description="ATPase AAA-type core" evidence="2">
    <location>
        <begin position="24"/>
        <end position="299"/>
    </location>
</feature>
<dbReference type="RefSeq" id="WP_246916327.1">
    <property type="nucleotide sequence ID" value="NZ_CP090145.1"/>
</dbReference>
<dbReference type="InterPro" id="IPR027417">
    <property type="entry name" value="P-loop_NTPase"/>
</dbReference>
<feature type="domain" description="DUF3696" evidence="1">
    <location>
        <begin position="312"/>
        <end position="356"/>
    </location>
</feature>
<sequence>MINKISFKNYKLFKEKQTLEIKPITILIGKNNSGKSAVLKLPTLIAGSLSGEFSQPFETKYEDVRIGLNPEDFFYNREITNDSLNFEVSQGDKLLVSCSIIGDIHNNVRLRTLNYKGKDIDLKTTKVKGFIPEGESFDVFSFDYIEAFRTKPEPNFQKKASEIKKVGINGENSYSLYAKYYDEQNPIYKSISEWYRENFENWKLEVNQISGSVVSYEIVLKNGTNKPINIVNTGSGISQSFPLILRSFMPVDEPTLIIMEEPETHLHPAAHGNLAERFVDSFIEDNNRNYLIETHSQNFVLRMRRLVAEGKLKPEQLAIYYVDFDEDSNESVLIRIVLDEFGRVEWWPEGIFSETLSETIGIRTAQLDNPKYGN</sequence>
<dbReference type="PANTHER" id="PTHR43581">
    <property type="entry name" value="ATP/GTP PHOSPHATASE"/>
    <property type="match status" value="1"/>
</dbReference>
<dbReference type="InterPro" id="IPR003959">
    <property type="entry name" value="ATPase_AAA_core"/>
</dbReference>
<dbReference type="PANTHER" id="PTHR43581:SF2">
    <property type="entry name" value="EXCINUCLEASE ATPASE SUBUNIT"/>
    <property type="match status" value="1"/>
</dbReference>
<dbReference type="InterPro" id="IPR014592">
    <property type="entry name" value="P-loop_UCP034888"/>
</dbReference>
<dbReference type="EMBL" id="CP090145">
    <property type="protein sequence ID" value="UOX33797.1"/>
    <property type="molecule type" value="Genomic_DNA"/>
</dbReference>
<evidence type="ECO:0000313" key="3">
    <source>
        <dbReference type="EMBL" id="UOX33797.1"/>
    </source>
</evidence>
<dbReference type="Proteomes" id="UP000830454">
    <property type="component" value="Chromosome"/>
</dbReference>
<dbReference type="Pfam" id="PF12476">
    <property type="entry name" value="DUF3696"/>
    <property type="match status" value="1"/>
</dbReference>
<organism evidence="3 4">
    <name type="scientific">Flavobacterium sediminilitoris</name>
    <dbReference type="NCBI Taxonomy" id="2024526"/>
    <lineage>
        <taxon>Bacteria</taxon>
        <taxon>Pseudomonadati</taxon>
        <taxon>Bacteroidota</taxon>
        <taxon>Flavobacteriia</taxon>
        <taxon>Flavobacteriales</taxon>
        <taxon>Flavobacteriaceae</taxon>
        <taxon>Flavobacterium</taxon>
    </lineage>
</organism>
<name>A0ABY4HN82_9FLAO</name>
<keyword evidence="4" id="KW-1185">Reference proteome</keyword>
<accession>A0ABY4HN82</accession>
<dbReference type="SUPFAM" id="SSF52540">
    <property type="entry name" value="P-loop containing nucleoside triphosphate hydrolases"/>
    <property type="match status" value="1"/>
</dbReference>
<reference evidence="3" key="2">
    <citation type="submission" date="2022-04" db="EMBL/GenBank/DDBJ databases">
        <title>Complete Genome Sequence of Flavobacterium sediminilitoris YSM-43, Isolated from a Tidal Sediment.</title>
        <authorList>
            <person name="Lee P.A."/>
        </authorList>
    </citation>
    <scope>NUCLEOTIDE SEQUENCE</scope>
    <source>
        <strain evidence="3">YSM-43</strain>
    </source>
</reference>
<evidence type="ECO:0000313" key="4">
    <source>
        <dbReference type="Proteomes" id="UP000830454"/>
    </source>
</evidence>
<dbReference type="InterPro" id="IPR051396">
    <property type="entry name" value="Bact_Antivir_Def_Nuclease"/>
</dbReference>
<evidence type="ECO:0000259" key="2">
    <source>
        <dbReference type="Pfam" id="PF13304"/>
    </source>
</evidence>
<dbReference type="Gene3D" id="3.40.50.300">
    <property type="entry name" value="P-loop containing nucleotide triphosphate hydrolases"/>
    <property type="match status" value="1"/>
</dbReference>
<dbReference type="Pfam" id="PF13304">
    <property type="entry name" value="AAA_21"/>
    <property type="match status" value="1"/>
</dbReference>
<gene>
    <name evidence="3" type="ORF">LXD69_17400</name>
</gene>
<evidence type="ECO:0000259" key="1">
    <source>
        <dbReference type="Pfam" id="PF12476"/>
    </source>
</evidence>
<protein>
    <submittedName>
        <fullName evidence="3">DUF3696 domain-containing protein</fullName>
    </submittedName>
</protein>
<proteinExistence type="predicted"/>
<reference evidence="3" key="1">
    <citation type="submission" date="2021-12" db="EMBL/GenBank/DDBJ databases">
        <authorList>
            <person name="Cha I.-T."/>
            <person name="Lee K.-E."/>
            <person name="Park S.-J."/>
        </authorList>
    </citation>
    <scope>NUCLEOTIDE SEQUENCE</scope>
    <source>
        <strain evidence="3">YSM-43</strain>
    </source>
</reference>
<dbReference type="InterPro" id="IPR022532">
    <property type="entry name" value="DUF3696"/>
</dbReference>